<name>A0A1H6I140_9EURY</name>
<dbReference type="Proteomes" id="UP000199215">
    <property type="component" value="Unassembled WGS sequence"/>
</dbReference>
<reference evidence="4 5" key="1">
    <citation type="submission" date="2016-10" db="EMBL/GenBank/DDBJ databases">
        <authorList>
            <person name="de Groot N.N."/>
        </authorList>
    </citation>
    <scope>NUCLEOTIDE SEQUENCE [LARGE SCALE GENOMIC DNA]</scope>
    <source>
        <strain evidence="4 5">IBRC-M10418</strain>
    </source>
</reference>
<evidence type="ECO:0000256" key="2">
    <source>
        <dbReference type="ARBA" id="ARBA00022840"/>
    </source>
</evidence>
<feature type="domain" description="ABC transporter" evidence="3">
    <location>
        <begin position="8"/>
        <end position="246"/>
    </location>
</feature>
<dbReference type="EMBL" id="FNWU01000001">
    <property type="protein sequence ID" value="SEH42062.1"/>
    <property type="molecule type" value="Genomic_DNA"/>
</dbReference>
<organism evidence="4 5">
    <name type="scientific">Halopenitus malekzadehii</name>
    <dbReference type="NCBI Taxonomy" id="1267564"/>
    <lineage>
        <taxon>Archaea</taxon>
        <taxon>Methanobacteriati</taxon>
        <taxon>Methanobacteriota</taxon>
        <taxon>Stenosarchaea group</taxon>
        <taxon>Halobacteria</taxon>
        <taxon>Halobacteriales</taxon>
        <taxon>Haloferacaceae</taxon>
        <taxon>Halopenitus</taxon>
    </lineage>
</organism>
<dbReference type="Gene3D" id="3.40.50.300">
    <property type="entry name" value="P-loop containing nucleotide triphosphate hydrolases"/>
    <property type="match status" value="1"/>
</dbReference>
<gene>
    <name evidence="4" type="ORF">SAMN05192561_101857</name>
</gene>
<evidence type="ECO:0000313" key="5">
    <source>
        <dbReference type="Proteomes" id="UP000199215"/>
    </source>
</evidence>
<proteinExistence type="predicted"/>
<dbReference type="Pfam" id="PF00005">
    <property type="entry name" value="ABC_tran"/>
    <property type="match status" value="1"/>
</dbReference>
<evidence type="ECO:0000259" key="3">
    <source>
        <dbReference type="PROSITE" id="PS50893"/>
    </source>
</evidence>
<dbReference type="InterPro" id="IPR050107">
    <property type="entry name" value="ABC_carbohydrate_import_ATPase"/>
</dbReference>
<dbReference type="OrthoDB" id="18209at2157"/>
<dbReference type="STRING" id="1267564.SAMN05192561_101857"/>
<dbReference type="PROSITE" id="PS50893">
    <property type="entry name" value="ABC_TRANSPORTER_2"/>
    <property type="match status" value="1"/>
</dbReference>
<dbReference type="InterPro" id="IPR027417">
    <property type="entry name" value="P-loop_NTPase"/>
</dbReference>
<dbReference type="SMART" id="SM00382">
    <property type="entry name" value="AAA"/>
    <property type="match status" value="1"/>
</dbReference>
<accession>A0A1H6I140</accession>
<dbReference type="InterPro" id="IPR003593">
    <property type="entry name" value="AAA+_ATPase"/>
</dbReference>
<evidence type="ECO:0000256" key="1">
    <source>
        <dbReference type="ARBA" id="ARBA00022741"/>
    </source>
</evidence>
<dbReference type="GO" id="GO:0005524">
    <property type="term" value="F:ATP binding"/>
    <property type="evidence" value="ECO:0007669"/>
    <property type="project" value="UniProtKB-KW"/>
</dbReference>
<sequence length="252" mass="27726">MSDTNNLLRLKGIEKSFGSIQALKGVSLDVNEGEVLALVGDNGAGKSTLIKNIVGYHQPDAGEIHWKGEQVTFKNPDEALEQGISVVYQDMELIPSLTVARNLFLGKEPTDRFGNLDSDLMYEETKEVLDDIGLGSLNDPNLPAENLSGGESQSIKIGRALHFDADLLILDEPLRNLSVKESEKVLETVERTKEQGIGTIYISHNIFNAYEVADRFHLLDSGATIDEFTKDDIEGPKELIDRMKLVAGQEAE</sequence>
<dbReference type="SUPFAM" id="SSF52540">
    <property type="entry name" value="P-loop containing nucleoside triphosphate hydrolases"/>
    <property type="match status" value="1"/>
</dbReference>
<dbReference type="AlphaFoldDB" id="A0A1H6I140"/>
<evidence type="ECO:0000313" key="4">
    <source>
        <dbReference type="EMBL" id="SEH42062.1"/>
    </source>
</evidence>
<dbReference type="CDD" id="cd03216">
    <property type="entry name" value="ABC_Carb_Monos_I"/>
    <property type="match status" value="1"/>
</dbReference>
<keyword evidence="2 4" id="KW-0067">ATP-binding</keyword>
<keyword evidence="1" id="KW-0547">Nucleotide-binding</keyword>
<dbReference type="PANTHER" id="PTHR43790:SF8">
    <property type="entry name" value="SUGAR ABC TRANSPORTER ATP-BINDING PROTEIN"/>
    <property type="match status" value="1"/>
</dbReference>
<keyword evidence="5" id="KW-1185">Reference proteome</keyword>
<dbReference type="GO" id="GO:0016887">
    <property type="term" value="F:ATP hydrolysis activity"/>
    <property type="evidence" value="ECO:0007669"/>
    <property type="project" value="InterPro"/>
</dbReference>
<dbReference type="InterPro" id="IPR003439">
    <property type="entry name" value="ABC_transporter-like_ATP-bd"/>
</dbReference>
<dbReference type="PANTHER" id="PTHR43790">
    <property type="entry name" value="CARBOHYDRATE TRANSPORT ATP-BINDING PROTEIN MG119-RELATED"/>
    <property type="match status" value="1"/>
</dbReference>
<protein>
    <submittedName>
        <fullName evidence="4">Monosaccharide ABC transporter ATP-binding protein, CUT2 family</fullName>
    </submittedName>
</protein>
<dbReference type="RefSeq" id="WP_092814706.1">
    <property type="nucleotide sequence ID" value="NZ_FNWU01000001.1"/>
</dbReference>